<dbReference type="Pfam" id="PF00152">
    <property type="entry name" value="tRNA-synt_2"/>
    <property type="match status" value="1"/>
</dbReference>
<evidence type="ECO:0000256" key="8">
    <source>
        <dbReference type="NCBIfam" id="TIGR00457"/>
    </source>
</evidence>
<keyword evidence="6" id="KW-0648">Protein biosynthesis</keyword>
<evidence type="ECO:0000256" key="4">
    <source>
        <dbReference type="ARBA" id="ARBA00022741"/>
    </source>
</evidence>
<reference evidence="10" key="1">
    <citation type="journal article" date="2014" name="Genome Biol. Evol.">
        <title>Pangenome evidence for extensive interdomain horizontal transfer affecting lineage core and shell genes in uncultured planktonic thaumarchaeota and euryarchaeota.</title>
        <authorList>
            <person name="Deschamps P."/>
            <person name="Zivanovic Y."/>
            <person name="Moreira D."/>
            <person name="Rodriguez-Valera F."/>
            <person name="Lopez-Garcia P."/>
        </authorList>
    </citation>
    <scope>NUCLEOTIDE SEQUENCE</scope>
</reference>
<dbReference type="GO" id="GO:0006421">
    <property type="term" value="P:asparaginyl-tRNA aminoacylation"/>
    <property type="evidence" value="ECO:0007669"/>
    <property type="project" value="UniProtKB-UniRule"/>
</dbReference>
<protein>
    <recommendedName>
        <fullName evidence="2 8">Asparagine--tRNA ligase</fullName>
        <ecNumber evidence="2 8">6.1.1.22</ecNumber>
    </recommendedName>
</protein>
<dbReference type="InterPro" id="IPR002312">
    <property type="entry name" value="Asp/Asn-tRNA-synth_IIb"/>
</dbReference>
<evidence type="ECO:0000256" key="6">
    <source>
        <dbReference type="ARBA" id="ARBA00022917"/>
    </source>
</evidence>
<dbReference type="InterPro" id="IPR006195">
    <property type="entry name" value="aa-tRNA-synth_II"/>
</dbReference>
<dbReference type="PANTHER" id="PTHR22594">
    <property type="entry name" value="ASPARTYL/LYSYL-TRNA SYNTHETASE"/>
    <property type="match status" value="1"/>
</dbReference>
<proteinExistence type="inferred from homology"/>
<dbReference type="GO" id="GO:0004816">
    <property type="term" value="F:asparagine-tRNA ligase activity"/>
    <property type="evidence" value="ECO:0007669"/>
    <property type="project" value="UniProtKB-UniRule"/>
</dbReference>
<dbReference type="GO" id="GO:0003676">
    <property type="term" value="F:nucleic acid binding"/>
    <property type="evidence" value="ECO:0007669"/>
    <property type="project" value="InterPro"/>
</dbReference>
<keyword evidence="7 10" id="KW-0030">Aminoacyl-tRNA synthetase</keyword>
<name>A0A075FLW5_9EURY</name>
<evidence type="ECO:0000256" key="3">
    <source>
        <dbReference type="ARBA" id="ARBA00022598"/>
    </source>
</evidence>
<dbReference type="Pfam" id="PF01336">
    <property type="entry name" value="tRNA_anti-codon"/>
    <property type="match status" value="1"/>
</dbReference>
<evidence type="ECO:0000256" key="2">
    <source>
        <dbReference type="ARBA" id="ARBA00012816"/>
    </source>
</evidence>
<organism evidence="10">
    <name type="scientific">uncultured marine group II/III euryarchaeote AD1000_22_E05</name>
    <dbReference type="NCBI Taxonomy" id="1457737"/>
    <lineage>
        <taxon>Archaea</taxon>
        <taxon>Methanobacteriati</taxon>
        <taxon>Methanobacteriota</taxon>
        <taxon>environmental samples</taxon>
    </lineage>
</organism>
<gene>
    <name evidence="10" type="primary">NARS</name>
    <name evidence="10" type="synonym">asnS</name>
</gene>
<dbReference type="Gene3D" id="2.40.50.140">
    <property type="entry name" value="Nucleic acid-binding proteins"/>
    <property type="match status" value="1"/>
</dbReference>
<dbReference type="GO" id="GO:0005524">
    <property type="term" value="F:ATP binding"/>
    <property type="evidence" value="ECO:0007669"/>
    <property type="project" value="UniProtKB-KW"/>
</dbReference>
<dbReference type="SUPFAM" id="SSF55681">
    <property type="entry name" value="Class II aaRS and biotin synthetases"/>
    <property type="match status" value="1"/>
</dbReference>
<dbReference type="InterPro" id="IPR004365">
    <property type="entry name" value="NA-bd_OB_tRNA"/>
</dbReference>
<dbReference type="EMBL" id="KF900364">
    <property type="protein sequence ID" value="AIE92389.1"/>
    <property type="molecule type" value="Genomic_DNA"/>
</dbReference>
<dbReference type="Gene3D" id="3.30.930.10">
    <property type="entry name" value="Bira Bifunctional Protein, Domain 2"/>
    <property type="match status" value="1"/>
</dbReference>
<keyword evidence="4" id="KW-0547">Nucleotide-binding</keyword>
<dbReference type="NCBIfam" id="NF003037">
    <property type="entry name" value="PRK03932.1"/>
    <property type="match status" value="1"/>
</dbReference>
<sequence length="442" mass="50212">MTKDTWIGDIRAGKHDGAEVELKGWVHRSRGSNKIRFVVLRDSTGTLQCVVKRDAVGDEQFEAMKEALIESSVIVRGIVQATDREHGHEVQVSSLTIVGPVNPDRPFPITESAMEQADGGETEFLLDNRHLYLRTGRMTTMLKIRSTVFGAIHSYFRDLDFTEYQAPNFVAGAVEGGSTLFEVPYFGRKAYLTQSWQLYAEAAMPALERLYTIAPSFRAEKSRTRRHLTEFWHAEMEMAWSSNDDIMEHGEGVVRHIARSVLDENEAELSSIGRDLDLIANYADNPYPRMRYDEAVETLQGMGVEIEWGQDLDYSKEKVLTADFDVPHFLTHYPRVAKPFYHRPDPDDPKYVLCHDLLAPEGYGEIIGGGERTWSESEILERIGEEGNDPEAYEFYVDIRRYGGVPHGGFGMGIDRVCTWLTGSDHIREVIPFPRDSRRVTP</sequence>
<dbReference type="NCBIfam" id="NF003483">
    <property type="entry name" value="PRK05159.1"/>
    <property type="match status" value="1"/>
</dbReference>
<keyword evidence="5" id="KW-0067">ATP-binding</keyword>
<comment type="similarity">
    <text evidence="1">Belongs to the class-II aminoacyl-tRNA synthetase family.</text>
</comment>
<dbReference type="EC" id="6.1.1.22" evidence="2 8"/>
<keyword evidence="3 10" id="KW-0436">Ligase</keyword>
<evidence type="ECO:0000256" key="1">
    <source>
        <dbReference type="ARBA" id="ARBA00008226"/>
    </source>
</evidence>
<feature type="domain" description="Aminoacyl-transfer RNA synthetases class-II family profile" evidence="9">
    <location>
        <begin position="142"/>
        <end position="442"/>
    </location>
</feature>
<evidence type="ECO:0000313" key="10">
    <source>
        <dbReference type="EMBL" id="AIE92389.1"/>
    </source>
</evidence>
<dbReference type="InterPro" id="IPR004364">
    <property type="entry name" value="Aa-tRNA-synt_II"/>
</dbReference>
<dbReference type="CDD" id="cd04100">
    <property type="entry name" value="Asp_Lys_Asn_RS_N"/>
    <property type="match status" value="1"/>
</dbReference>
<dbReference type="PROSITE" id="PS50862">
    <property type="entry name" value="AA_TRNA_LIGASE_II"/>
    <property type="match status" value="1"/>
</dbReference>
<dbReference type="InterPro" id="IPR045864">
    <property type="entry name" value="aa-tRNA-synth_II/BPL/LPL"/>
</dbReference>
<dbReference type="PANTHER" id="PTHR22594:SF34">
    <property type="entry name" value="ASPARAGINE--TRNA LIGASE, MITOCHONDRIAL-RELATED"/>
    <property type="match status" value="1"/>
</dbReference>
<evidence type="ECO:0000259" key="9">
    <source>
        <dbReference type="PROSITE" id="PS50862"/>
    </source>
</evidence>
<accession>A0A075FLW5</accession>
<evidence type="ECO:0000256" key="7">
    <source>
        <dbReference type="ARBA" id="ARBA00023146"/>
    </source>
</evidence>
<dbReference type="SUPFAM" id="SSF50249">
    <property type="entry name" value="Nucleic acid-binding proteins"/>
    <property type="match status" value="1"/>
</dbReference>
<dbReference type="AlphaFoldDB" id="A0A075FLW5"/>
<dbReference type="InterPro" id="IPR012340">
    <property type="entry name" value="NA-bd_OB-fold"/>
</dbReference>
<evidence type="ECO:0000256" key="5">
    <source>
        <dbReference type="ARBA" id="ARBA00022840"/>
    </source>
</evidence>
<dbReference type="PRINTS" id="PR01042">
    <property type="entry name" value="TRNASYNTHASP"/>
</dbReference>
<dbReference type="NCBIfam" id="TIGR00457">
    <property type="entry name" value="asnS"/>
    <property type="match status" value="1"/>
</dbReference>
<dbReference type="InterPro" id="IPR004522">
    <property type="entry name" value="Asn-tRNA-ligase"/>
</dbReference>